<feature type="domain" description="DNA polymerase III beta sliding clamp N-terminal" evidence="11">
    <location>
        <begin position="1"/>
        <end position="125"/>
    </location>
</feature>
<evidence type="ECO:0000256" key="6">
    <source>
        <dbReference type="ARBA" id="ARBA00022695"/>
    </source>
</evidence>
<evidence type="ECO:0000259" key="11">
    <source>
        <dbReference type="Pfam" id="PF00712"/>
    </source>
</evidence>
<reference evidence="15" key="1">
    <citation type="submission" date="2016-10" db="EMBL/GenBank/DDBJ databases">
        <authorList>
            <person name="Varghese N."/>
        </authorList>
    </citation>
    <scope>NUCLEOTIDE SEQUENCE [LARGE SCALE GENOMIC DNA]</scope>
    <source>
        <strain evidence="15">DSM 17980</strain>
    </source>
</reference>
<keyword evidence="7 10" id="KW-0235">DNA replication</keyword>
<protein>
    <recommendedName>
        <fullName evidence="3 10">Beta sliding clamp</fullName>
    </recommendedName>
</protein>
<feature type="domain" description="DNA polymerase III beta sliding clamp C-terminal" evidence="13">
    <location>
        <begin position="252"/>
        <end position="371"/>
    </location>
</feature>
<dbReference type="GO" id="GO:0008408">
    <property type="term" value="F:3'-5' exonuclease activity"/>
    <property type="evidence" value="ECO:0007669"/>
    <property type="project" value="InterPro"/>
</dbReference>
<dbReference type="RefSeq" id="WP_074950496.1">
    <property type="nucleotide sequence ID" value="NZ_FPBV01000005.1"/>
</dbReference>
<dbReference type="SMART" id="SM00480">
    <property type="entry name" value="POL3Bc"/>
    <property type="match status" value="1"/>
</dbReference>
<dbReference type="GO" id="GO:0006271">
    <property type="term" value="P:DNA strand elongation involved in DNA replication"/>
    <property type="evidence" value="ECO:0007669"/>
    <property type="project" value="TreeGrafter"/>
</dbReference>
<dbReference type="PANTHER" id="PTHR30478">
    <property type="entry name" value="DNA POLYMERASE III SUBUNIT BETA"/>
    <property type="match status" value="1"/>
</dbReference>
<dbReference type="GO" id="GO:0003887">
    <property type="term" value="F:DNA-directed DNA polymerase activity"/>
    <property type="evidence" value="ECO:0007669"/>
    <property type="project" value="UniProtKB-UniRule"/>
</dbReference>
<comment type="function">
    <text evidence="10">Confers DNA tethering and processivity to DNA polymerases and other proteins. Acts as a clamp, forming a ring around DNA (a reaction catalyzed by the clamp-loading complex) which diffuses in an ATP-independent manner freely and bidirectionally along dsDNA. Initially characterized for its ability to contact the catalytic subunit of DNA polymerase III (Pol III), a complex, multichain enzyme responsible for most of the replicative synthesis in bacteria; Pol III exhibits 3'-5' exonuclease proofreading activity. The beta chain is required for initiation of replication as well as for processivity of DNA replication.</text>
</comment>
<name>A0A1I7HN58_9BACL</name>
<evidence type="ECO:0000256" key="1">
    <source>
        <dbReference type="ARBA" id="ARBA00004496"/>
    </source>
</evidence>
<keyword evidence="8 10" id="KW-0239">DNA-directed DNA polymerase</keyword>
<dbReference type="SUPFAM" id="SSF55979">
    <property type="entry name" value="DNA clamp"/>
    <property type="match status" value="3"/>
</dbReference>
<evidence type="ECO:0000256" key="5">
    <source>
        <dbReference type="ARBA" id="ARBA00022679"/>
    </source>
</evidence>
<dbReference type="AlphaFoldDB" id="A0A1I7HN58"/>
<dbReference type="Proteomes" id="UP000183508">
    <property type="component" value="Unassembled WGS sequence"/>
</dbReference>
<dbReference type="Gene3D" id="3.10.150.10">
    <property type="entry name" value="DNA Polymerase III, subunit A, domain 2"/>
    <property type="match status" value="1"/>
</dbReference>
<keyword evidence="6 10" id="KW-0548">Nucleotidyltransferase</keyword>
<dbReference type="Pfam" id="PF00712">
    <property type="entry name" value="DNA_pol3_beta"/>
    <property type="match status" value="1"/>
</dbReference>
<comment type="subunit">
    <text evidence="10">Forms a ring-shaped head-to-tail homodimer around DNA.</text>
</comment>
<evidence type="ECO:0000256" key="9">
    <source>
        <dbReference type="ARBA" id="ARBA00023125"/>
    </source>
</evidence>
<evidence type="ECO:0000313" key="15">
    <source>
        <dbReference type="Proteomes" id="UP000183508"/>
    </source>
</evidence>
<dbReference type="InterPro" id="IPR001001">
    <property type="entry name" value="DNA_polIII_beta"/>
</dbReference>
<dbReference type="GO" id="GO:0003677">
    <property type="term" value="F:DNA binding"/>
    <property type="evidence" value="ECO:0007669"/>
    <property type="project" value="UniProtKB-UniRule"/>
</dbReference>
<organism evidence="14 15">
    <name type="scientific">Alicyclobacillus macrosporangiidus</name>
    <dbReference type="NCBI Taxonomy" id="392015"/>
    <lineage>
        <taxon>Bacteria</taxon>
        <taxon>Bacillati</taxon>
        <taxon>Bacillota</taxon>
        <taxon>Bacilli</taxon>
        <taxon>Bacillales</taxon>
        <taxon>Alicyclobacillaceae</taxon>
        <taxon>Alicyclobacillus</taxon>
    </lineage>
</organism>
<dbReference type="GO" id="GO:0005737">
    <property type="term" value="C:cytoplasm"/>
    <property type="evidence" value="ECO:0007669"/>
    <property type="project" value="UniProtKB-SubCell"/>
</dbReference>
<dbReference type="Pfam" id="PF02767">
    <property type="entry name" value="DNA_pol3_beta_2"/>
    <property type="match status" value="1"/>
</dbReference>
<keyword evidence="9" id="KW-0238">DNA-binding</keyword>
<evidence type="ECO:0000259" key="12">
    <source>
        <dbReference type="Pfam" id="PF02767"/>
    </source>
</evidence>
<dbReference type="PANTHER" id="PTHR30478:SF0">
    <property type="entry name" value="BETA SLIDING CLAMP"/>
    <property type="match status" value="1"/>
</dbReference>
<dbReference type="InterPro" id="IPR046938">
    <property type="entry name" value="DNA_clamp_sf"/>
</dbReference>
<dbReference type="eggNOG" id="COG0592">
    <property type="taxonomic scope" value="Bacteria"/>
</dbReference>
<dbReference type="PIRSF" id="PIRSF000804">
    <property type="entry name" value="DNA_pol_III_b"/>
    <property type="match status" value="1"/>
</dbReference>
<evidence type="ECO:0000256" key="7">
    <source>
        <dbReference type="ARBA" id="ARBA00022705"/>
    </source>
</evidence>
<evidence type="ECO:0000313" key="14">
    <source>
        <dbReference type="EMBL" id="SFU62132.1"/>
    </source>
</evidence>
<evidence type="ECO:0000256" key="10">
    <source>
        <dbReference type="PIRNR" id="PIRNR000804"/>
    </source>
</evidence>
<dbReference type="NCBIfam" id="TIGR00663">
    <property type="entry name" value="dnan"/>
    <property type="match status" value="1"/>
</dbReference>
<dbReference type="EMBL" id="FPBV01000005">
    <property type="protein sequence ID" value="SFU62132.1"/>
    <property type="molecule type" value="Genomic_DNA"/>
</dbReference>
<comment type="similarity">
    <text evidence="2 10">Belongs to the beta sliding clamp family.</text>
</comment>
<dbReference type="Gene3D" id="3.70.10.10">
    <property type="match status" value="1"/>
</dbReference>
<keyword evidence="15" id="KW-1185">Reference proteome</keyword>
<dbReference type="InterPro" id="IPR022634">
    <property type="entry name" value="DNA_polIII_beta_N"/>
</dbReference>
<dbReference type="CDD" id="cd00140">
    <property type="entry name" value="beta_clamp"/>
    <property type="match status" value="1"/>
</dbReference>
<evidence type="ECO:0000256" key="3">
    <source>
        <dbReference type="ARBA" id="ARBA00021035"/>
    </source>
</evidence>
<keyword evidence="4 10" id="KW-0963">Cytoplasm</keyword>
<dbReference type="InterPro" id="IPR022637">
    <property type="entry name" value="DNA_polIII_beta_cen"/>
</dbReference>
<sequence length="375" mass="40871">MKFTIAQPALLNVLQTASKAVAVRTTKQVLTGILLQAEAGRLIATAYDLELGIRVEVPADDVNMLSVQEPGAIVLSARYLADVVRKLPNREVSVGVGSNYMTEIRCGEVEFHLHGIDAAEFPLLPVFQSSQSLQVTSEHVRELVRATAFASATSEVRPILTGVHVELGTGRLQFTATDGLRLATRWIGSAEAGESAWNVIIPSKSLVELAKILPDDDVPVQLYVSDSHSLFVVGTTHFYTRLIEGTYPDTTRIIPSTHRTEVAIDADLMADAVDRAALIARDRENHMVRFEISGTSIQVSSSSSEIGNVSERIQANRMEGDDLSIAFNARYVLEALRALAADEVVLQFNGPNQPFTIRESGAENGLQLISPILWR</sequence>
<evidence type="ECO:0000256" key="4">
    <source>
        <dbReference type="ARBA" id="ARBA00022490"/>
    </source>
</evidence>
<accession>A0A1I7HN58</accession>
<evidence type="ECO:0000256" key="8">
    <source>
        <dbReference type="ARBA" id="ARBA00022932"/>
    </source>
</evidence>
<evidence type="ECO:0000259" key="13">
    <source>
        <dbReference type="Pfam" id="PF02768"/>
    </source>
</evidence>
<evidence type="ECO:0000256" key="2">
    <source>
        <dbReference type="ARBA" id="ARBA00010752"/>
    </source>
</evidence>
<keyword evidence="5 10" id="KW-0808">Transferase</keyword>
<gene>
    <name evidence="14" type="ORF">SAMN05421543_1057</name>
</gene>
<feature type="domain" description="DNA polymerase III beta sliding clamp central" evidence="12">
    <location>
        <begin position="135"/>
        <end position="249"/>
    </location>
</feature>
<dbReference type="STRING" id="392015.SAMN05421543_1057"/>
<comment type="subcellular location">
    <subcellularLocation>
        <location evidence="1 10">Cytoplasm</location>
    </subcellularLocation>
</comment>
<dbReference type="InterPro" id="IPR022635">
    <property type="entry name" value="DNA_polIII_beta_C"/>
</dbReference>
<dbReference type="OrthoDB" id="8421503at2"/>
<dbReference type="Pfam" id="PF02768">
    <property type="entry name" value="DNA_pol3_beta_3"/>
    <property type="match status" value="1"/>
</dbReference>
<proteinExistence type="inferred from homology"/>
<dbReference type="GO" id="GO:0009360">
    <property type="term" value="C:DNA polymerase III complex"/>
    <property type="evidence" value="ECO:0007669"/>
    <property type="project" value="InterPro"/>
</dbReference>